<proteinExistence type="predicted"/>
<reference evidence="1 2" key="1">
    <citation type="submission" date="2024-09" db="EMBL/GenBank/DDBJ databases">
        <authorList>
            <person name="Sun Q."/>
            <person name="Mori K."/>
        </authorList>
    </citation>
    <scope>NUCLEOTIDE SEQUENCE [LARGE SCALE GENOMIC DNA]</scope>
    <source>
        <strain evidence="1 2">ATCC 51285</strain>
    </source>
</reference>
<comment type="caution">
    <text evidence="1">The sequence shown here is derived from an EMBL/GenBank/DDBJ whole genome shotgun (WGS) entry which is preliminary data.</text>
</comment>
<dbReference type="Proteomes" id="UP001589628">
    <property type="component" value="Unassembled WGS sequence"/>
</dbReference>
<gene>
    <name evidence="1" type="ORF">ACFFLH_11225</name>
</gene>
<evidence type="ECO:0000313" key="1">
    <source>
        <dbReference type="EMBL" id="MFB9886988.1"/>
    </source>
</evidence>
<name>A0ABV5ZCG6_9GAMM</name>
<keyword evidence="2" id="KW-1185">Reference proteome</keyword>
<dbReference type="RefSeq" id="WP_027312193.1">
    <property type="nucleotide sequence ID" value="NZ_JBHLZN010000003.1"/>
</dbReference>
<organism evidence="1 2">
    <name type="scientific">Balneatrix alpica</name>
    <dbReference type="NCBI Taxonomy" id="75684"/>
    <lineage>
        <taxon>Bacteria</taxon>
        <taxon>Pseudomonadati</taxon>
        <taxon>Pseudomonadota</taxon>
        <taxon>Gammaproteobacteria</taxon>
        <taxon>Oceanospirillales</taxon>
        <taxon>Balneatrichaceae</taxon>
        <taxon>Balneatrix</taxon>
    </lineage>
</organism>
<dbReference type="EMBL" id="JBHLZN010000003">
    <property type="protein sequence ID" value="MFB9886988.1"/>
    <property type="molecule type" value="Genomic_DNA"/>
</dbReference>
<evidence type="ECO:0000313" key="2">
    <source>
        <dbReference type="Proteomes" id="UP001589628"/>
    </source>
</evidence>
<protein>
    <submittedName>
        <fullName evidence="1">Uncharacterized protein</fullName>
    </submittedName>
</protein>
<sequence length="121" mass="13840">MARHPDIEVYLKDVDTPRILDWLSQRLGDIEAVQQRGLSQQLRVAGMTVVLVEQAAGKRFTSLFFDSAHTPWETDQACAEEISQALDCQVRCIAGSWAEEQDPDEWLHIEKGQCKKIIWRS</sequence>
<accession>A0ABV5ZCG6</accession>